<gene>
    <name evidence="2" type="ORF">ACFP81_05075</name>
</gene>
<dbReference type="EMBL" id="JBHSWD010000001">
    <property type="protein sequence ID" value="MFC6591445.1"/>
    <property type="molecule type" value="Genomic_DNA"/>
</dbReference>
<sequence length="124" mass="13193">MTVSGHAAREQLRERTQAAQRRREDARALGTSLAVHAALLLGLLAWRAAPAVLAGLPPPPPERSASRPAQASTLPSVFGSGDPRRAPWNWSRWPPPGSCSPGPLCCQSHRNPVSSARRSPGNPL</sequence>
<reference evidence="3" key="1">
    <citation type="journal article" date="2019" name="Int. J. Syst. Evol. Microbiol.">
        <title>The Global Catalogue of Microorganisms (GCM) 10K type strain sequencing project: providing services to taxonomists for standard genome sequencing and annotation.</title>
        <authorList>
            <consortium name="The Broad Institute Genomics Platform"/>
            <consortium name="The Broad Institute Genome Sequencing Center for Infectious Disease"/>
            <person name="Wu L."/>
            <person name="Ma J."/>
        </authorList>
    </citation>
    <scope>NUCLEOTIDE SEQUENCE [LARGE SCALE GENOMIC DNA]</scope>
    <source>
        <strain evidence="3">CGMCC 1.15772</strain>
    </source>
</reference>
<accession>A0ABW1YD30</accession>
<feature type="region of interest" description="Disordered" evidence="1">
    <location>
        <begin position="53"/>
        <end position="124"/>
    </location>
</feature>
<organism evidence="2 3">
    <name type="scientific">Deinococcus lacus</name>
    <dbReference type="NCBI Taxonomy" id="392561"/>
    <lineage>
        <taxon>Bacteria</taxon>
        <taxon>Thermotogati</taxon>
        <taxon>Deinococcota</taxon>
        <taxon>Deinococci</taxon>
        <taxon>Deinococcales</taxon>
        <taxon>Deinococcaceae</taxon>
        <taxon>Deinococcus</taxon>
    </lineage>
</organism>
<evidence type="ECO:0000313" key="2">
    <source>
        <dbReference type="EMBL" id="MFC6591445.1"/>
    </source>
</evidence>
<name>A0ABW1YD30_9DEIO</name>
<evidence type="ECO:0000313" key="3">
    <source>
        <dbReference type="Proteomes" id="UP001596297"/>
    </source>
</evidence>
<comment type="caution">
    <text evidence="2">The sequence shown here is derived from an EMBL/GenBank/DDBJ whole genome shotgun (WGS) entry which is preliminary data.</text>
</comment>
<evidence type="ECO:0000256" key="1">
    <source>
        <dbReference type="SAM" id="MobiDB-lite"/>
    </source>
</evidence>
<keyword evidence="3" id="KW-1185">Reference proteome</keyword>
<feature type="region of interest" description="Disordered" evidence="1">
    <location>
        <begin position="1"/>
        <end position="25"/>
    </location>
</feature>
<feature type="compositionally biased region" description="Polar residues" evidence="1">
    <location>
        <begin position="108"/>
        <end position="117"/>
    </location>
</feature>
<protein>
    <submittedName>
        <fullName evidence="2">Uncharacterized protein</fullName>
    </submittedName>
</protein>
<proteinExistence type="predicted"/>
<feature type="compositionally biased region" description="Basic and acidic residues" evidence="1">
    <location>
        <begin position="7"/>
        <end position="25"/>
    </location>
</feature>
<dbReference type="Proteomes" id="UP001596297">
    <property type="component" value="Unassembled WGS sequence"/>
</dbReference>
<dbReference type="RefSeq" id="WP_380082450.1">
    <property type="nucleotide sequence ID" value="NZ_JBHSWD010000001.1"/>
</dbReference>